<evidence type="ECO:0000259" key="14">
    <source>
        <dbReference type="Pfam" id="PF00593"/>
    </source>
</evidence>
<keyword evidence="9 16" id="KW-0675">Receptor</keyword>
<comment type="similarity">
    <text evidence="2">Belongs to the TonB-dependent receptor family. Hemoglobin/haptoglobin binding protein subfamily.</text>
</comment>
<dbReference type="Pfam" id="PF07715">
    <property type="entry name" value="Plug"/>
    <property type="match status" value="1"/>
</dbReference>
<evidence type="ECO:0000313" key="17">
    <source>
        <dbReference type="Proteomes" id="UP000829542"/>
    </source>
</evidence>
<keyword evidence="5 11" id="KW-0812">Transmembrane</keyword>
<evidence type="ECO:0000256" key="1">
    <source>
        <dbReference type="ARBA" id="ARBA00004571"/>
    </source>
</evidence>
<name>A0ABY3WYX9_9GAMM</name>
<feature type="chain" id="PRO_5047311603" evidence="13">
    <location>
        <begin position="27"/>
        <end position="640"/>
    </location>
</feature>
<proteinExistence type="inferred from homology"/>
<dbReference type="InterPro" id="IPR036942">
    <property type="entry name" value="Beta-barrel_TonB_sf"/>
</dbReference>
<keyword evidence="8 11" id="KW-0472">Membrane</keyword>
<keyword evidence="10 11" id="KW-0998">Cell outer membrane</keyword>
<dbReference type="PROSITE" id="PS52016">
    <property type="entry name" value="TONB_DEPENDENT_REC_3"/>
    <property type="match status" value="1"/>
</dbReference>
<evidence type="ECO:0000256" key="5">
    <source>
        <dbReference type="ARBA" id="ARBA00022692"/>
    </source>
</evidence>
<dbReference type="CDD" id="cd01347">
    <property type="entry name" value="ligand_gated_channel"/>
    <property type="match status" value="1"/>
</dbReference>
<evidence type="ECO:0000256" key="9">
    <source>
        <dbReference type="ARBA" id="ARBA00023170"/>
    </source>
</evidence>
<evidence type="ECO:0000256" key="2">
    <source>
        <dbReference type="ARBA" id="ARBA00008143"/>
    </source>
</evidence>
<gene>
    <name evidence="16" type="ORF">MMG00_08350</name>
</gene>
<dbReference type="Proteomes" id="UP000829542">
    <property type="component" value="Chromosome"/>
</dbReference>
<dbReference type="Gene3D" id="2.40.170.20">
    <property type="entry name" value="TonB-dependent receptor, beta-barrel domain"/>
    <property type="match status" value="1"/>
</dbReference>
<keyword evidence="6 13" id="KW-0732">Signal</keyword>
<dbReference type="InterPro" id="IPR000531">
    <property type="entry name" value="Beta-barrel_TonB"/>
</dbReference>
<evidence type="ECO:0000256" key="11">
    <source>
        <dbReference type="PROSITE-ProRule" id="PRU01360"/>
    </source>
</evidence>
<evidence type="ECO:0000256" key="13">
    <source>
        <dbReference type="SAM" id="SignalP"/>
    </source>
</evidence>
<evidence type="ECO:0000256" key="7">
    <source>
        <dbReference type="ARBA" id="ARBA00023077"/>
    </source>
</evidence>
<dbReference type="EMBL" id="CP093379">
    <property type="protein sequence ID" value="UNM95240.1"/>
    <property type="molecule type" value="Genomic_DNA"/>
</dbReference>
<keyword evidence="17" id="KW-1185">Reference proteome</keyword>
<evidence type="ECO:0000256" key="8">
    <source>
        <dbReference type="ARBA" id="ARBA00023136"/>
    </source>
</evidence>
<comment type="subcellular location">
    <subcellularLocation>
        <location evidence="1 11">Cell outer membrane</location>
        <topology evidence="1 11">Multi-pass membrane protein</topology>
    </subcellularLocation>
</comment>
<keyword evidence="4 11" id="KW-1134">Transmembrane beta strand</keyword>
<dbReference type="Pfam" id="PF00593">
    <property type="entry name" value="TonB_dep_Rec_b-barrel"/>
    <property type="match status" value="1"/>
</dbReference>
<organism evidence="16 17">
    <name type="scientific">Ignatzschineria rhizosphaerae</name>
    <dbReference type="NCBI Taxonomy" id="2923279"/>
    <lineage>
        <taxon>Bacteria</taxon>
        <taxon>Pseudomonadati</taxon>
        <taxon>Pseudomonadota</taxon>
        <taxon>Gammaproteobacteria</taxon>
        <taxon>Cardiobacteriales</taxon>
        <taxon>Ignatzschineriaceae</taxon>
        <taxon>Ignatzschineria</taxon>
    </lineage>
</organism>
<evidence type="ECO:0000313" key="16">
    <source>
        <dbReference type="EMBL" id="UNM95240.1"/>
    </source>
</evidence>
<dbReference type="SUPFAM" id="SSF56935">
    <property type="entry name" value="Porins"/>
    <property type="match status" value="1"/>
</dbReference>
<evidence type="ECO:0000256" key="12">
    <source>
        <dbReference type="RuleBase" id="RU003357"/>
    </source>
</evidence>
<evidence type="ECO:0000256" key="10">
    <source>
        <dbReference type="ARBA" id="ARBA00023237"/>
    </source>
</evidence>
<reference evidence="16 17" key="1">
    <citation type="submission" date="2022-03" db="EMBL/GenBank/DDBJ databases">
        <title>Ignatzschineria rhizosphaerae HR5S32.</title>
        <authorList>
            <person name="Sun J.Q."/>
            <person name="Feng J.Y."/>
        </authorList>
    </citation>
    <scope>NUCLEOTIDE SEQUENCE [LARGE SCALE GENOMIC DNA]</scope>
    <source>
        <strain evidence="16 17">HR5S32</strain>
    </source>
</reference>
<dbReference type="PANTHER" id="PTHR30069">
    <property type="entry name" value="TONB-DEPENDENT OUTER MEMBRANE RECEPTOR"/>
    <property type="match status" value="1"/>
</dbReference>
<sequence>MMLQQFSKKAIALALLSALSLSYSVADQRVETTENDDEIIFTANRSASLVSEVGSQSVVITGQEIQNRQYHTATEALMHQPGVILSQNGINGPSSLFIRGAESKNTLVLVDGVPLGDAMGTGRIVDFGLLGALLDVNRIEVLKGPQSALYGSSAMGGVVQIFTNNLNQSGTKLRLMAGSKGTIQTSATTAGQVGDFRYSLGGLIENIKGIDATTATSKPINTYDRDRNKNRQLSGRFNYLLTEELDLDFAFTYNNRYSEYDNLFNYTDFNDYNKSKLFTGRLALNGSFLEDQWTSTLSYALMKLDRDSYSGGDVYDENWMPAGTEQTHNRFHGKTQTVNFDNELSFYEDFKTRFGLAYQKEEGSGDNHRSHSQNSKSIYLEQSLDFADRFFNTAGIRYDKNSKFGSKTTYRLTSRYNFNEMFALKGSFGTGFTTPNIYQIFGDGQWVKSNDDLKAETSRGYDFGIELKPVSNAVITMSVFETRYKNMINWSNANSNYSNLDRAKMKGFEAVATIEVNDQLALSGSYTYLDAKERKGNGEYEKMLRRPKHQITANVAYKPMANLTLNASAIYYGERKDSTFENPDITLKSFALFDVAGSYKINETFEVDAKIQNLFNKQYEFADGYRERGRSAYIGVTISL</sequence>
<dbReference type="InterPro" id="IPR039426">
    <property type="entry name" value="TonB-dep_rcpt-like"/>
</dbReference>
<feature type="signal peptide" evidence="13">
    <location>
        <begin position="1"/>
        <end position="26"/>
    </location>
</feature>
<evidence type="ECO:0000256" key="6">
    <source>
        <dbReference type="ARBA" id="ARBA00022729"/>
    </source>
</evidence>
<evidence type="ECO:0000259" key="15">
    <source>
        <dbReference type="Pfam" id="PF07715"/>
    </source>
</evidence>
<feature type="domain" description="TonB-dependent receptor-like beta-barrel" evidence="14">
    <location>
        <begin position="202"/>
        <end position="614"/>
    </location>
</feature>
<evidence type="ECO:0000256" key="4">
    <source>
        <dbReference type="ARBA" id="ARBA00022452"/>
    </source>
</evidence>
<dbReference type="InterPro" id="IPR037066">
    <property type="entry name" value="Plug_dom_sf"/>
</dbReference>
<accession>A0ABY3WYX9</accession>
<feature type="domain" description="TonB-dependent receptor plug" evidence="15">
    <location>
        <begin position="54"/>
        <end position="158"/>
    </location>
</feature>
<keyword evidence="7 12" id="KW-0798">TonB box</keyword>
<dbReference type="Gene3D" id="2.170.130.10">
    <property type="entry name" value="TonB-dependent receptor, plug domain"/>
    <property type="match status" value="1"/>
</dbReference>
<protein>
    <submittedName>
        <fullName evidence="16">TonB-dependent receptor</fullName>
    </submittedName>
</protein>
<evidence type="ECO:0000256" key="3">
    <source>
        <dbReference type="ARBA" id="ARBA00022448"/>
    </source>
</evidence>
<dbReference type="PANTHER" id="PTHR30069:SF29">
    <property type="entry name" value="HEMOGLOBIN AND HEMOGLOBIN-HAPTOGLOBIN-BINDING PROTEIN 1-RELATED"/>
    <property type="match status" value="1"/>
</dbReference>
<dbReference type="RefSeq" id="WP_242147289.1">
    <property type="nucleotide sequence ID" value="NZ_CP093379.1"/>
</dbReference>
<keyword evidence="3 11" id="KW-0813">Transport</keyword>
<dbReference type="InterPro" id="IPR012910">
    <property type="entry name" value="Plug_dom"/>
</dbReference>